<dbReference type="PATRIC" id="fig|1526658.3.peg.2032"/>
<gene>
    <name evidence="2" type="ORF">AE618_06830</name>
</gene>
<keyword evidence="1" id="KW-0732">Signal</keyword>
<name>A0A0N0MBX0_9HYPH</name>
<proteinExistence type="predicted"/>
<evidence type="ECO:0000313" key="3">
    <source>
        <dbReference type="Proteomes" id="UP000037822"/>
    </source>
</evidence>
<reference evidence="2 3" key="1">
    <citation type="submission" date="2015-07" db="EMBL/GenBank/DDBJ databases">
        <title>Whole genome sequencing of Bosea vaviloviae isolated from cave pool.</title>
        <authorList>
            <person name="Tan N.E.H."/>
            <person name="Lee Y.P."/>
            <person name="Gan H.M."/>
            <person name="Barton H."/>
            <person name="Savka M.A."/>
        </authorList>
    </citation>
    <scope>NUCLEOTIDE SEQUENCE [LARGE SCALE GENOMIC DNA]</scope>
    <source>
        <strain evidence="2 3">SD260</strain>
    </source>
</reference>
<evidence type="ECO:0000313" key="2">
    <source>
        <dbReference type="EMBL" id="KPH81475.1"/>
    </source>
</evidence>
<keyword evidence="3" id="KW-1185">Reference proteome</keyword>
<organism evidence="2 3">
    <name type="scientific">Bosea vaviloviae</name>
    <dbReference type="NCBI Taxonomy" id="1526658"/>
    <lineage>
        <taxon>Bacteria</taxon>
        <taxon>Pseudomonadati</taxon>
        <taxon>Pseudomonadota</taxon>
        <taxon>Alphaproteobacteria</taxon>
        <taxon>Hyphomicrobiales</taxon>
        <taxon>Boseaceae</taxon>
        <taxon>Bosea</taxon>
    </lineage>
</organism>
<evidence type="ECO:0008006" key="4">
    <source>
        <dbReference type="Google" id="ProtNLM"/>
    </source>
</evidence>
<evidence type="ECO:0000256" key="1">
    <source>
        <dbReference type="SAM" id="SignalP"/>
    </source>
</evidence>
<dbReference type="AlphaFoldDB" id="A0A0N0MBX0"/>
<feature type="chain" id="PRO_5005855573" description="Invasion associated locus B family protein" evidence="1">
    <location>
        <begin position="34"/>
        <end position="190"/>
    </location>
</feature>
<protein>
    <recommendedName>
        <fullName evidence="4">Invasion associated locus B family protein</fullName>
    </recommendedName>
</protein>
<dbReference type="EMBL" id="LGSZ01000028">
    <property type="protein sequence ID" value="KPH81475.1"/>
    <property type="molecule type" value="Genomic_DNA"/>
</dbReference>
<feature type="signal peptide" evidence="1">
    <location>
        <begin position="1"/>
        <end position="33"/>
    </location>
</feature>
<sequence>MTFTTFGQLSRLAIFAFCLIVVSLLQHRTPSQAQPKPDRSAPGTIGATAESVGWRLTRSSVPGGGTTASILRTADPGSSDVDVAGLMFRCAENGTDALFIVLSPFGPAAKPTIALDLGGLRFETEASVLPSGAGLLVPRDMLSLFAAPEKMMADLSFVISEGGRRFSGRIAKLYAAPALARLQTECSQPR</sequence>
<accession>A0A0N0MBX0</accession>
<comment type="caution">
    <text evidence="2">The sequence shown here is derived from an EMBL/GenBank/DDBJ whole genome shotgun (WGS) entry which is preliminary data.</text>
</comment>
<dbReference type="Proteomes" id="UP000037822">
    <property type="component" value="Unassembled WGS sequence"/>
</dbReference>
<dbReference type="OrthoDB" id="7961388at2"/>